<keyword evidence="5 7" id="KW-1133">Transmembrane helix</keyword>
<dbReference type="InterPro" id="IPR036259">
    <property type="entry name" value="MFS_trans_sf"/>
</dbReference>
<evidence type="ECO:0000256" key="7">
    <source>
        <dbReference type="SAM" id="Phobius"/>
    </source>
</evidence>
<keyword evidence="2" id="KW-1003">Cell membrane</keyword>
<comment type="caution">
    <text evidence="8">The sequence shown here is derived from an EMBL/GenBank/DDBJ whole genome shotgun (WGS) entry which is preliminary data.</text>
</comment>
<comment type="subcellular location">
    <subcellularLocation>
        <location evidence="1">Cell membrane</location>
        <topology evidence="1">Multi-pass membrane protein</topology>
    </subcellularLocation>
</comment>
<evidence type="ECO:0000256" key="4">
    <source>
        <dbReference type="ARBA" id="ARBA00022692"/>
    </source>
</evidence>
<keyword evidence="4 7" id="KW-0812">Transmembrane</keyword>
<dbReference type="InterPro" id="IPR045263">
    <property type="entry name" value="GLUT"/>
</dbReference>
<dbReference type="Proteomes" id="UP001159641">
    <property type="component" value="Unassembled WGS sequence"/>
</dbReference>
<dbReference type="Gene3D" id="1.20.1250.20">
    <property type="entry name" value="MFS general substrate transporter like domains"/>
    <property type="match status" value="1"/>
</dbReference>
<feature type="transmembrane region" description="Helical" evidence="7">
    <location>
        <begin position="39"/>
        <end position="62"/>
    </location>
</feature>
<evidence type="ECO:0000313" key="8">
    <source>
        <dbReference type="EMBL" id="KAJ8780290.1"/>
    </source>
</evidence>
<feature type="transmembrane region" description="Helical" evidence="7">
    <location>
        <begin position="6"/>
        <end position="27"/>
    </location>
</feature>
<dbReference type="InterPro" id="IPR005828">
    <property type="entry name" value="MFS_sugar_transport-like"/>
</dbReference>
<organism evidence="8 9">
    <name type="scientific">Eschrichtius robustus</name>
    <name type="common">California gray whale</name>
    <name type="synonym">Eschrichtius gibbosus</name>
    <dbReference type="NCBI Taxonomy" id="9764"/>
    <lineage>
        <taxon>Eukaryota</taxon>
        <taxon>Metazoa</taxon>
        <taxon>Chordata</taxon>
        <taxon>Craniata</taxon>
        <taxon>Vertebrata</taxon>
        <taxon>Euteleostomi</taxon>
        <taxon>Mammalia</taxon>
        <taxon>Eutheria</taxon>
        <taxon>Laurasiatheria</taxon>
        <taxon>Artiodactyla</taxon>
        <taxon>Whippomorpha</taxon>
        <taxon>Cetacea</taxon>
        <taxon>Mysticeti</taxon>
        <taxon>Eschrichtiidae</taxon>
        <taxon>Eschrichtius</taxon>
    </lineage>
</organism>
<dbReference type="GO" id="GO:0070837">
    <property type="term" value="P:dehydroascorbic acid transport"/>
    <property type="evidence" value="ECO:0007669"/>
    <property type="project" value="TreeGrafter"/>
</dbReference>
<keyword evidence="9" id="KW-1185">Reference proteome</keyword>
<sequence>MGAGGLTFPGGLIRALALVAGGIPFILTGEFFQQSQWPAAYTVAGTVNWLSNFAVGLVFPFIQGSLLPREQVTPLVKVRIHQKPLRRNPPPIFGA</sequence>
<keyword evidence="6 7" id="KW-0472">Membrane</keyword>
<dbReference type="GO" id="GO:0046323">
    <property type="term" value="P:D-glucose import"/>
    <property type="evidence" value="ECO:0007669"/>
    <property type="project" value="TreeGrafter"/>
</dbReference>
<keyword evidence="3" id="KW-0762">Sugar transport</keyword>
<dbReference type="GO" id="GO:0055056">
    <property type="term" value="F:D-glucose transmembrane transporter activity"/>
    <property type="evidence" value="ECO:0007669"/>
    <property type="project" value="TreeGrafter"/>
</dbReference>
<keyword evidence="3" id="KW-0813">Transport</keyword>
<evidence type="ECO:0000256" key="3">
    <source>
        <dbReference type="ARBA" id="ARBA00022597"/>
    </source>
</evidence>
<dbReference type="PANTHER" id="PTHR23503:SF35">
    <property type="entry name" value="SOLUTE CARRIER FAMILY 2, FACILITATED GLUCOSE TRANSPORTER MEMBER 9"/>
    <property type="match status" value="1"/>
</dbReference>
<name>A0AB34GNI1_ESCRO</name>
<evidence type="ECO:0000313" key="9">
    <source>
        <dbReference type="Proteomes" id="UP001159641"/>
    </source>
</evidence>
<proteinExistence type="predicted"/>
<gene>
    <name evidence="8" type="ORF">J1605_011554</name>
</gene>
<dbReference type="Pfam" id="PF00083">
    <property type="entry name" value="Sugar_tr"/>
    <property type="match status" value="1"/>
</dbReference>
<dbReference type="EMBL" id="JAIQCJ010002160">
    <property type="protein sequence ID" value="KAJ8780290.1"/>
    <property type="molecule type" value="Genomic_DNA"/>
</dbReference>
<evidence type="ECO:0000256" key="6">
    <source>
        <dbReference type="ARBA" id="ARBA00023136"/>
    </source>
</evidence>
<dbReference type="PANTHER" id="PTHR23503">
    <property type="entry name" value="SOLUTE CARRIER FAMILY 2"/>
    <property type="match status" value="1"/>
</dbReference>
<dbReference type="AlphaFoldDB" id="A0AB34GNI1"/>
<reference evidence="8 9" key="1">
    <citation type="submission" date="2022-11" db="EMBL/GenBank/DDBJ databases">
        <title>Whole genome sequence of Eschrichtius robustus ER-17-0199.</title>
        <authorList>
            <person name="Bruniche-Olsen A."/>
            <person name="Black A.N."/>
            <person name="Fields C.J."/>
            <person name="Walden K."/>
            <person name="Dewoody J.A."/>
        </authorList>
    </citation>
    <scope>NUCLEOTIDE SEQUENCE [LARGE SCALE GENOMIC DNA]</scope>
    <source>
        <strain evidence="8">ER-17-0199</strain>
        <tissue evidence="8">Blubber</tissue>
    </source>
</reference>
<protein>
    <submittedName>
        <fullName evidence="8">Uncharacterized protein</fullName>
    </submittedName>
</protein>
<evidence type="ECO:0000256" key="5">
    <source>
        <dbReference type="ARBA" id="ARBA00022989"/>
    </source>
</evidence>
<dbReference type="GO" id="GO:0005886">
    <property type="term" value="C:plasma membrane"/>
    <property type="evidence" value="ECO:0007669"/>
    <property type="project" value="UniProtKB-SubCell"/>
</dbReference>
<evidence type="ECO:0000256" key="1">
    <source>
        <dbReference type="ARBA" id="ARBA00004651"/>
    </source>
</evidence>
<evidence type="ECO:0000256" key="2">
    <source>
        <dbReference type="ARBA" id="ARBA00022475"/>
    </source>
</evidence>
<accession>A0AB34GNI1</accession>